<proteinExistence type="predicted"/>
<evidence type="ECO:0000313" key="3">
    <source>
        <dbReference type="Ensembl" id="ENSKMAP00000016484.1"/>
    </source>
</evidence>
<reference evidence="3" key="2">
    <citation type="submission" date="2025-09" db="UniProtKB">
        <authorList>
            <consortium name="Ensembl"/>
        </authorList>
    </citation>
    <scope>IDENTIFICATION</scope>
</reference>
<reference evidence="3" key="1">
    <citation type="submission" date="2025-08" db="UniProtKB">
        <authorList>
            <consortium name="Ensembl"/>
        </authorList>
    </citation>
    <scope>IDENTIFICATION</scope>
</reference>
<organism evidence="3 4">
    <name type="scientific">Kryptolebias marmoratus</name>
    <name type="common">Mangrove killifish</name>
    <name type="synonym">Rivulus marmoratus</name>
    <dbReference type="NCBI Taxonomy" id="37003"/>
    <lineage>
        <taxon>Eukaryota</taxon>
        <taxon>Metazoa</taxon>
        <taxon>Chordata</taxon>
        <taxon>Craniata</taxon>
        <taxon>Vertebrata</taxon>
        <taxon>Euteleostomi</taxon>
        <taxon>Actinopterygii</taxon>
        <taxon>Neopterygii</taxon>
        <taxon>Teleostei</taxon>
        <taxon>Neoteleostei</taxon>
        <taxon>Acanthomorphata</taxon>
        <taxon>Ovalentaria</taxon>
        <taxon>Atherinomorphae</taxon>
        <taxon>Cyprinodontiformes</taxon>
        <taxon>Rivulidae</taxon>
        <taxon>Kryptolebias</taxon>
    </lineage>
</organism>
<evidence type="ECO:0000259" key="2">
    <source>
        <dbReference type="PROSITE" id="PS50188"/>
    </source>
</evidence>
<keyword evidence="4" id="KW-1185">Reference proteome</keyword>
<dbReference type="PANTHER" id="PTHR24103">
    <property type="entry name" value="E3 UBIQUITIN-PROTEIN LIGASE TRIM"/>
    <property type="match status" value="1"/>
</dbReference>
<dbReference type="Gene3D" id="2.60.120.920">
    <property type="match status" value="1"/>
</dbReference>
<sequence length="303" mass="34124">MATHIQFQAQQTETRIRAEFQKLYQFLRAEEAARIDACRKEAKVKVEAMKMSISNLTAEISELTNKIKATEDEMRAGDPQFILNVKRTLKRSLCELPEPQRPTGALIDEAKHLGNLQFSVLRKMTDIIQYTPVILDPNVGSSSMIVSENLTTSAESVKCQPFPDNPERLGGSDILGYKGFNSGKHCWDVEVGGFWAVGVAAKTDGSVYRRTCAIYMCVCTNILRELTPEDDVKVVATDSFPQKVRVMLDYDRGLLLFFDLDRNNPVHTIKYTFTETIFPYFRANAKLIPAKLSLGIKQVKNTS</sequence>
<dbReference type="InterPro" id="IPR043136">
    <property type="entry name" value="B30.2/SPRY_sf"/>
</dbReference>
<dbReference type="PRINTS" id="PR01407">
    <property type="entry name" value="BUTYPHLNCDUF"/>
</dbReference>
<accession>A0A3Q3AY80</accession>
<keyword evidence="1" id="KW-0175">Coiled coil</keyword>
<protein>
    <submittedName>
        <fullName evidence="3">Zinc-binding protein A33-like</fullName>
    </submittedName>
</protein>
<dbReference type="PROSITE" id="PS50188">
    <property type="entry name" value="B302_SPRY"/>
    <property type="match status" value="1"/>
</dbReference>
<name>A0A3Q3AY80_KRYMA</name>
<dbReference type="InterPro" id="IPR050143">
    <property type="entry name" value="TRIM/RBCC"/>
</dbReference>
<dbReference type="InterPro" id="IPR003879">
    <property type="entry name" value="Butyrophylin_SPRY"/>
</dbReference>
<dbReference type="OMA" id="MATHIQF"/>
<feature type="coiled-coil region" evidence="1">
    <location>
        <begin position="39"/>
        <end position="73"/>
    </location>
</feature>
<evidence type="ECO:0000313" key="4">
    <source>
        <dbReference type="Proteomes" id="UP000264800"/>
    </source>
</evidence>
<dbReference type="Ensembl" id="ENSKMAT00000016717.1">
    <property type="protein sequence ID" value="ENSKMAP00000016484.1"/>
    <property type="gene ID" value="ENSKMAG00000012321.1"/>
</dbReference>
<dbReference type="Proteomes" id="UP000264800">
    <property type="component" value="Unplaced"/>
</dbReference>
<feature type="domain" description="B30.2/SPRY" evidence="2">
    <location>
        <begin position="113"/>
        <end position="299"/>
    </location>
</feature>
<dbReference type="GeneTree" id="ENSGT01030000234583"/>
<dbReference type="STRING" id="37003.ENSKMAP00000016484"/>
<evidence type="ECO:0000256" key="1">
    <source>
        <dbReference type="SAM" id="Coils"/>
    </source>
</evidence>
<dbReference type="SUPFAM" id="SSF49899">
    <property type="entry name" value="Concanavalin A-like lectins/glucanases"/>
    <property type="match status" value="1"/>
</dbReference>
<dbReference type="AlphaFoldDB" id="A0A3Q3AY80"/>
<dbReference type="InterPro" id="IPR001870">
    <property type="entry name" value="B30.2/SPRY"/>
</dbReference>
<dbReference type="InterPro" id="IPR013320">
    <property type="entry name" value="ConA-like_dom_sf"/>
</dbReference>